<evidence type="ECO:0000313" key="2">
    <source>
        <dbReference type="EMBL" id="CAH0773522.1"/>
    </source>
</evidence>
<keyword evidence="3" id="KW-1185">Reference proteome</keyword>
<reference evidence="2" key="1">
    <citation type="submission" date="2021-12" db="EMBL/GenBank/DDBJ databases">
        <authorList>
            <person name="King R."/>
        </authorList>
    </citation>
    <scope>NUCLEOTIDE SEQUENCE</scope>
</reference>
<dbReference type="InterPro" id="IPR039902">
    <property type="entry name" value="CCDC148/CCDC112"/>
</dbReference>
<sequence length="397" mass="46291">MEKSTLPLIDAFKDIKKESSLNNVENLKNLDLSSFKKKMIAFEKELSDLDQMFTITLKKLSVESDELEEEIGELQRNLEPVDALGTAVLKPFSISTIPPAIASKYPEVEQFQKYLKDWGGHSGGWTDEDHEVFLRLRAKHNPNSVAYYLRQEMPDISAAEVARHESWYQEYCALKAAQQRAINDWRESQNLSKKVDLHQAAIEPPPAPSPVKKRDPAIKEKIQAWKEAKQAELEADRERRLMMEEKRRSEEEARILKQMELREKVKLYKARKLEEAHAAAVAEQDRAVQEAQKAAEMANTLIKQYRQEDTKWIERKKMQRLHFILEEEQRLERERALAASVAKDINVHRDPRRLLQPTKVWEKRLQNSESDEEVEKPTVKDIDQVKHLGIPEWRLGL</sequence>
<evidence type="ECO:0008006" key="4">
    <source>
        <dbReference type="Google" id="ProtNLM"/>
    </source>
</evidence>
<evidence type="ECO:0000256" key="1">
    <source>
        <dbReference type="ARBA" id="ARBA00023054"/>
    </source>
</evidence>
<proteinExistence type="predicted"/>
<keyword evidence="1" id="KW-0175">Coiled coil</keyword>
<dbReference type="PANTHER" id="PTHR21549">
    <property type="entry name" value="MUTATED IN BLADDER CANCER 1"/>
    <property type="match status" value="1"/>
</dbReference>
<protein>
    <recommendedName>
        <fullName evidence="4">Coiled-coil domain-containing protein 112</fullName>
    </recommendedName>
</protein>
<evidence type="ECO:0000313" key="3">
    <source>
        <dbReference type="Proteomes" id="UP001152759"/>
    </source>
</evidence>
<dbReference type="EMBL" id="OU963867">
    <property type="protein sequence ID" value="CAH0773522.1"/>
    <property type="molecule type" value="Genomic_DNA"/>
</dbReference>
<dbReference type="AlphaFoldDB" id="A0A9P0G0Z5"/>
<gene>
    <name evidence="2" type="ORF">BEMITA_LOCUS9998</name>
</gene>
<accession>A0A9P0G0Z5</accession>
<dbReference type="PANTHER" id="PTHR21549:SF0">
    <property type="entry name" value="COILED-COIL DOMAIN-CONTAINING PROTEIN 112"/>
    <property type="match status" value="1"/>
</dbReference>
<organism evidence="2 3">
    <name type="scientific">Bemisia tabaci</name>
    <name type="common">Sweetpotato whitefly</name>
    <name type="synonym">Aleurodes tabaci</name>
    <dbReference type="NCBI Taxonomy" id="7038"/>
    <lineage>
        <taxon>Eukaryota</taxon>
        <taxon>Metazoa</taxon>
        <taxon>Ecdysozoa</taxon>
        <taxon>Arthropoda</taxon>
        <taxon>Hexapoda</taxon>
        <taxon>Insecta</taxon>
        <taxon>Pterygota</taxon>
        <taxon>Neoptera</taxon>
        <taxon>Paraneoptera</taxon>
        <taxon>Hemiptera</taxon>
        <taxon>Sternorrhyncha</taxon>
        <taxon>Aleyrodoidea</taxon>
        <taxon>Aleyrodidae</taxon>
        <taxon>Aleyrodinae</taxon>
        <taxon>Bemisia</taxon>
    </lineage>
</organism>
<dbReference type="Proteomes" id="UP001152759">
    <property type="component" value="Chromosome 6"/>
</dbReference>
<name>A0A9P0G0Z5_BEMTA</name>